<reference evidence="3" key="1">
    <citation type="journal article" date="2017" name="Nat. Commun.">
        <title>The asparagus genome sheds light on the origin and evolution of a young Y chromosome.</title>
        <authorList>
            <person name="Harkess A."/>
            <person name="Zhou J."/>
            <person name="Xu C."/>
            <person name="Bowers J.E."/>
            <person name="Van der Hulst R."/>
            <person name="Ayyampalayam S."/>
            <person name="Mercati F."/>
            <person name="Riccardi P."/>
            <person name="McKain M.R."/>
            <person name="Kakrana A."/>
            <person name="Tang H."/>
            <person name="Ray J."/>
            <person name="Groenendijk J."/>
            <person name="Arikit S."/>
            <person name="Mathioni S.M."/>
            <person name="Nakano M."/>
            <person name="Shan H."/>
            <person name="Telgmann-Rauber A."/>
            <person name="Kanno A."/>
            <person name="Yue Z."/>
            <person name="Chen H."/>
            <person name="Li W."/>
            <person name="Chen Y."/>
            <person name="Xu X."/>
            <person name="Zhang Y."/>
            <person name="Luo S."/>
            <person name="Chen H."/>
            <person name="Gao J."/>
            <person name="Mao Z."/>
            <person name="Pires J.C."/>
            <person name="Luo M."/>
            <person name="Kudrna D."/>
            <person name="Wing R.A."/>
            <person name="Meyers B.C."/>
            <person name="Yi K."/>
            <person name="Kong H."/>
            <person name="Lavrijsen P."/>
            <person name="Sunseri F."/>
            <person name="Falavigna A."/>
            <person name="Ye Y."/>
            <person name="Leebens-Mack J.H."/>
            <person name="Chen G."/>
        </authorList>
    </citation>
    <scope>NUCLEOTIDE SEQUENCE [LARGE SCALE GENOMIC DNA]</scope>
    <source>
        <strain evidence="3">cv. DH0086</strain>
    </source>
</reference>
<gene>
    <name evidence="2" type="ORF">A4U43_C10F2460</name>
</gene>
<dbReference type="Gramene" id="ONK55935">
    <property type="protein sequence ID" value="ONK55935"/>
    <property type="gene ID" value="A4U43_C10F2460"/>
</dbReference>
<dbReference type="AlphaFoldDB" id="A0A5P1E3B0"/>
<dbReference type="EMBL" id="CM007390">
    <property type="protein sequence ID" value="ONK55935.1"/>
    <property type="molecule type" value="Genomic_DNA"/>
</dbReference>
<protein>
    <submittedName>
        <fullName evidence="2">Uncharacterized protein</fullName>
    </submittedName>
</protein>
<evidence type="ECO:0000313" key="3">
    <source>
        <dbReference type="Proteomes" id="UP000243459"/>
    </source>
</evidence>
<dbReference type="Proteomes" id="UP000243459">
    <property type="component" value="Chromosome 10"/>
</dbReference>
<feature type="region of interest" description="Disordered" evidence="1">
    <location>
        <begin position="1"/>
        <end position="35"/>
    </location>
</feature>
<accession>A0A5P1E3B0</accession>
<name>A0A5P1E3B0_ASPOF</name>
<proteinExistence type="predicted"/>
<keyword evidence="3" id="KW-1185">Reference proteome</keyword>
<evidence type="ECO:0000313" key="2">
    <source>
        <dbReference type="EMBL" id="ONK55935.1"/>
    </source>
</evidence>
<organism evidence="2 3">
    <name type="scientific">Asparagus officinalis</name>
    <name type="common">Garden asparagus</name>
    <dbReference type="NCBI Taxonomy" id="4686"/>
    <lineage>
        <taxon>Eukaryota</taxon>
        <taxon>Viridiplantae</taxon>
        <taxon>Streptophyta</taxon>
        <taxon>Embryophyta</taxon>
        <taxon>Tracheophyta</taxon>
        <taxon>Spermatophyta</taxon>
        <taxon>Magnoliopsida</taxon>
        <taxon>Liliopsida</taxon>
        <taxon>Asparagales</taxon>
        <taxon>Asparagaceae</taxon>
        <taxon>Asparagoideae</taxon>
        <taxon>Asparagus</taxon>
    </lineage>
</organism>
<sequence>MDSDSFDENYYSDGDETEEDESDQSEVEMHLESKKEAYDRYMDMLLKRARDIVGEEDGSEESEDDGE</sequence>
<evidence type="ECO:0000256" key="1">
    <source>
        <dbReference type="SAM" id="MobiDB-lite"/>
    </source>
</evidence>
<feature type="compositionally biased region" description="Acidic residues" evidence="1">
    <location>
        <begin position="13"/>
        <end position="26"/>
    </location>
</feature>